<dbReference type="NCBIfam" id="TIGR01383">
    <property type="entry name" value="not_thiJ"/>
    <property type="match status" value="1"/>
</dbReference>
<feature type="domain" description="DJ-1/PfpI" evidence="1">
    <location>
        <begin position="6"/>
        <end position="172"/>
    </location>
</feature>
<dbReference type="CDD" id="cd03135">
    <property type="entry name" value="GATase1_DJ-1"/>
    <property type="match status" value="1"/>
</dbReference>
<dbReference type="InterPro" id="IPR006287">
    <property type="entry name" value="DJ-1"/>
</dbReference>
<keyword evidence="3" id="KW-1185">Reference proteome</keyword>
<dbReference type="Proteomes" id="UP001195624">
    <property type="component" value="Unassembled WGS sequence"/>
</dbReference>
<proteinExistence type="predicted"/>
<dbReference type="PANTHER" id="PTHR48094:SF23">
    <property type="entry name" value="PROTEIN_NUCLEIC ACID DEGLYCASE 3"/>
    <property type="match status" value="1"/>
</dbReference>
<sequence>MNASASVLVCLAHGTEESEAVTTIDLLVRGGLKVTTASVESNGEREIVCSRGVRLLADAPLVEVADNDFAAIVLPGGLKGAETFRDSPLLVESVRQFHLSGRIVAAICAAAGTVLVPHNLFPVGNMTGYPGLKETIPEGKWMDKRVVWDPRVNLLTSQGPGTAIDFALKLIDLIVGKEKAHEVASQLVLAAGIFDYREWVE</sequence>
<evidence type="ECO:0000313" key="2">
    <source>
        <dbReference type="EMBL" id="MBP2170136.1"/>
    </source>
</evidence>
<dbReference type="RefSeq" id="WP_017800925.1">
    <property type="nucleotide sequence ID" value="NZ_JAGGMQ010000001.1"/>
</dbReference>
<dbReference type="SUPFAM" id="SSF52317">
    <property type="entry name" value="Class I glutamine amidotransferase-like"/>
    <property type="match status" value="1"/>
</dbReference>
<accession>A0ABS4PBW0</accession>
<dbReference type="EMBL" id="JAGGMQ010000001">
    <property type="protein sequence ID" value="MBP2170136.1"/>
    <property type="molecule type" value="Genomic_DNA"/>
</dbReference>
<dbReference type="Pfam" id="PF01965">
    <property type="entry name" value="DJ-1_PfpI"/>
    <property type="match status" value="1"/>
</dbReference>
<reference evidence="3" key="2">
    <citation type="submission" date="2023-07" db="EMBL/GenBank/DDBJ databases">
        <title>Genome mining of underrepresented organisms for secondary metabolites.</title>
        <authorList>
            <person name="D'Agostino P.M."/>
        </authorList>
    </citation>
    <scope>NUCLEOTIDE SEQUENCE [LARGE SCALE GENOMIC DNA]</scope>
    <source>
        <strain evidence="3">WS4403</strain>
    </source>
</reference>
<dbReference type="InterPro" id="IPR029062">
    <property type="entry name" value="Class_I_gatase-like"/>
</dbReference>
<dbReference type="Gene3D" id="3.40.50.880">
    <property type="match status" value="1"/>
</dbReference>
<dbReference type="PANTHER" id="PTHR48094">
    <property type="entry name" value="PROTEIN/NUCLEIC ACID DEGLYCASE DJ-1-RELATED"/>
    <property type="match status" value="1"/>
</dbReference>
<reference evidence="2 3" key="1">
    <citation type="submission" date="2021-03" db="EMBL/GenBank/DDBJ databases">
        <authorList>
            <person name="D'Agostino P."/>
            <person name="Huntemann M."/>
            <person name="Clum A."/>
            <person name="Spunde A."/>
            <person name="Palaniappan K."/>
            <person name="Ritter S."/>
            <person name="Mikhailova N."/>
            <person name="Chen I.-M."/>
            <person name="Stamatis D."/>
            <person name="Reddy T."/>
            <person name="O'Malley R."/>
            <person name="Daum C."/>
            <person name="Shapiro N."/>
            <person name="Ivanova N."/>
            <person name="Kyrpides N."/>
            <person name="Woyke T."/>
        </authorList>
    </citation>
    <scope>NUCLEOTIDE SEQUENCE [LARGE SCALE GENOMIC DNA]</scope>
    <source>
        <strain evidence="2 3">WS4403</strain>
    </source>
</reference>
<gene>
    <name evidence="2" type="ORF">J2125_003328</name>
</gene>
<comment type="caution">
    <text evidence="2">The sequence shown here is derived from an EMBL/GenBank/DDBJ whole genome shotgun (WGS) entry which is preliminary data.</text>
</comment>
<organism evidence="2 3">
    <name type="scientific">Winslowiella toletana</name>
    <dbReference type="NCBI Taxonomy" id="92490"/>
    <lineage>
        <taxon>Bacteria</taxon>
        <taxon>Pseudomonadati</taxon>
        <taxon>Pseudomonadota</taxon>
        <taxon>Gammaproteobacteria</taxon>
        <taxon>Enterobacterales</taxon>
        <taxon>Erwiniaceae</taxon>
        <taxon>Winslowiella</taxon>
    </lineage>
</organism>
<name>A0ABS4PBW0_9GAMM</name>
<protein>
    <submittedName>
        <fullName evidence="2">4-methyl-5(B-hydroxyethyl)-thiazole monophosphate biosynthesis</fullName>
    </submittedName>
</protein>
<dbReference type="InterPro" id="IPR002818">
    <property type="entry name" value="DJ-1/PfpI"/>
</dbReference>
<dbReference type="NCBIfam" id="NF008605">
    <property type="entry name" value="PRK11574.1"/>
    <property type="match status" value="1"/>
</dbReference>
<evidence type="ECO:0000313" key="3">
    <source>
        <dbReference type="Proteomes" id="UP001195624"/>
    </source>
</evidence>
<evidence type="ECO:0000259" key="1">
    <source>
        <dbReference type="Pfam" id="PF01965"/>
    </source>
</evidence>
<dbReference type="InterPro" id="IPR050325">
    <property type="entry name" value="Prot/Nucl_acid_deglycase"/>
</dbReference>